<keyword evidence="4 7" id="KW-0812">Transmembrane</keyword>
<feature type="transmembrane region" description="Helical" evidence="7">
    <location>
        <begin position="233"/>
        <end position="260"/>
    </location>
</feature>
<feature type="transmembrane region" description="Helical" evidence="7">
    <location>
        <begin position="85"/>
        <end position="106"/>
    </location>
</feature>
<dbReference type="Gene3D" id="1.20.1740.10">
    <property type="entry name" value="Amino acid/polyamine transporter I"/>
    <property type="match status" value="1"/>
</dbReference>
<evidence type="ECO:0000256" key="6">
    <source>
        <dbReference type="ARBA" id="ARBA00023136"/>
    </source>
</evidence>
<keyword evidence="2" id="KW-0813">Transport</keyword>
<keyword evidence="6 7" id="KW-0472">Membrane</keyword>
<evidence type="ECO:0000256" key="7">
    <source>
        <dbReference type="SAM" id="Phobius"/>
    </source>
</evidence>
<dbReference type="PANTHER" id="PTHR42770:SF15">
    <property type="entry name" value="GLUTAMATE_GAMMA-AMINOBUTYRATE ANTIPORTER-RELATED"/>
    <property type="match status" value="1"/>
</dbReference>
<evidence type="ECO:0000256" key="5">
    <source>
        <dbReference type="ARBA" id="ARBA00022989"/>
    </source>
</evidence>
<evidence type="ECO:0000313" key="9">
    <source>
        <dbReference type="Proteomes" id="UP001082703"/>
    </source>
</evidence>
<feature type="transmembrane region" description="Helical" evidence="7">
    <location>
        <begin position="12"/>
        <end position="30"/>
    </location>
</feature>
<keyword evidence="5 7" id="KW-1133">Transmembrane helix</keyword>
<feature type="transmembrane region" description="Helical" evidence="7">
    <location>
        <begin position="159"/>
        <end position="181"/>
    </location>
</feature>
<organism evidence="8 9">
    <name type="scientific">Caproiciproducens galactitolivorans</name>
    <dbReference type="NCBI Taxonomy" id="642589"/>
    <lineage>
        <taxon>Bacteria</taxon>
        <taxon>Bacillati</taxon>
        <taxon>Bacillota</taxon>
        <taxon>Clostridia</taxon>
        <taxon>Eubacteriales</taxon>
        <taxon>Acutalibacteraceae</taxon>
        <taxon>Caproiciproducens</taxon>
    </lineage>
</organism>
<evidence type="ECO:0000313" key="8">
    <source>
        <dbReference type="EMBL" id="MCY1713499.1"/>
    </source>
</evidence>
<proteinExistence type="predicted"/>
<evidence type="ECO:0000256" key="3">
    <source>
        <dbReference type="ARBA" id="ARBA00022475"/>
    </source>
</evidence>
<keyword evidence="3" id="KW-1003">Cell membrane</keyword>
<protein>
    <submittedName>
        <fullName evidence="8">Amino acid permease</fullName>
    </submittedName>
</protein>
<evidence type="ECO:0000256" key="4">
    <source>
        <dbReference type="ARBA" id="ARBA00022692"/>
    </source>
</evidence>
<feature type="transmembrane region" description="Helical" evidence="7">
    <location>
        <begin position="371"/>
        <end position="393"/>
    </location>
</feature>
<reference evidence="8 9" key="1">
    <citation type="submission" date="2022-11" db="EMBL/GenBank/DDBJ databases">
        <authorList>
            <person name="Caiyu Z."/>
        </authorList>
    </citation>
    <scope>NUCLEOTIDE SEQUENCE [LARGE SCALE GENOMIC DNA]</scope>
    <source>
        <strain evidence="8 9">YR-4</strain>
    </source>
</reference>
<keyword evidence="9" id="KW-1185">Reference proteome</keyword>
<evidence type="ECO:0000256" key="2">
    <source>
        <dbReference type="ARBA" id="ARBA00022448"/>
    </source>
</evidence>
<name>A0ABT4BRJ7_9FIRM</name>
<comment type="caution">
    <text evidence="8">The sequence shown here is derived from an EMBL/GenBank/DDBJ whole genome shotgun (WGS) entry which is preliminary data.</text>
</comment>
<dbReference type="InterPro" id="IPR002293">
    <property type="entry name" value="AA/rel_permease1"/>
</dbReference>
<dbReference type="InterPro" id="IPR050367">
    <property type="entry name" value="APC_superfamily"/>
</dbReference>
<feature type="transmembrane region" description="Helical" evidence="7">
    <location>
        <begin position="126"/>
        <end position="147"/>
    </location>
</feature>
<dbReference type="PANTHER" id="PTHR42770">
    <property type="entry name" value="AMINO ACID TRANSPORTER-RELATED"/>
    <property type="match status" value="1"/>
</dbReference>
<feature type="transmembrane region" description="Helical" evidence="7">
    <location>
        <begin position="201"/>
        <end position="221"/>
    </location>
</feature>
<dbReference type="RefSeq" id="WP_268057512.1">
    <property type="nucleotide sequence ID" value="NZ_JAPOHA010000003.1"/>
</dbReference>
<dbReference type="PIRSF" id="PIRSF006060">
    <property type="entry name" value="AA_transporter"/>
    <property type="match status" value="1"/>
</dbReference>
<dbReference type="Proteomes" id="UP001082703">
    <property type="component" value="Unassembled WGS sequence"/>
</dbReference>
<gene>
    <name evidence="8" type="ORF">OUY18_04415</name>
</gene>
<dbReference type="EMBL" id="JAPOHA010000003">
    <property type="protein sequence ID" value="MCY1713499.1"/>
    <property type="molecule type" value="Genomic_DNA"/>
</dbReference>
<feature type="transmembrane region" description="Helical" evidence="7">
    <location>
        <begin position="42"/>
        <end position="64"/>
    </location>
</feature>
<feature type="transmembrane region" description="Helical" evidence="7">
    <location>
        <begin position="453"/>
        <end position="475"/>
    </location>
</feature>
<dbReference type="Pfam" id="PF13520">
    <property type="entry name" value="AA_permease_2"/>
    <property type="match status" value="1"/>
</dbReference>
<accession>A0ABT4BRJ7</accession>
<feature type="transmembrane region" description="Helical" evidence="7">
    <location>
        <begin position="293"/>
        <end position="318"/>
    </location>
</feature>
<sequence length="486" mass="53233">MENANQRANLGSLALLMLTFSAVFNFASLIDNTVAIGLSALPGYLFGTIFYFLPFALMVAEFTSANAESESGIHQWISSALGPKWGFLGAWSYFFVNLFFFCSLVPKTLIYASYFILGYNVFDGNNMVIVSSIVSIIVFWIATFICIKGIGWMSKVTNIAGFAKIGIGVLFIAFAFIIVFGLGDKSAQQFNASTLTPKFDWTFFMVMAWIFQAVGGAESIGCYVKDIKGGNKAFVRTMITASLVIGGVYVLGVVAIGLIVPSNVLSNNFSNGIFDAFYIIGQRFGMGGIVRRFVGFVMLLCNLGSLMVWTAAPVKVLFSEIPEGIFGSWVVKTDDKGNPYNALILQAAVVSIMLMIPALGVNSMNSFLQTLTNMTASTALVPMLFFFAAYIVLRWKKDSMPRNFRLGGRKFGIAAGITLFCIFLFVFFMSTVPEPSTMIAQLNGTLEKGVTKPINILVYNIIGLVVFLGFAVICWNRYEKRSKKTA</sequence>
<evidence type="ECO:0000256" key="1">
    <source>
        <dbReference type="ARBA" id="ARBA00004651"/>
    </source>
</evidence>
<feature type="transmembrane region" description="Helical" evidence="7">
    <location>
        <begin position="339"/>
        <end position="359"/>
    </location>
</feature>
<feature type="transmembrane region" description="Helical" evidence="7">
    <location>
        <begin position="413"/>
        <end position="433"/>
    </location>
</feature>
<comment type="subcellular location">
    <subcellularLocation>
        <location evidence="1">Cell membrane</location>
        <topology evidence="1">Multi-pass membrane protein</topology>
    </subcellularLocation>
</comment>